<accession>A0A167B048</accession>
<organism evidence="2 3">
    <name type="scientific">Colletotrichum incanum</name>
    <name type="common">Soybean anthracnose fungus</name>
    <dbReference type="NCBI Taxonomy" id="1573173"/>
    <lineage>
        <taxon>Eukaryota</taxon>
        <taxon>Fungi</taxon>
        <taxon>Dikarya</taxon>
        <taxon>Ascomycota</taxon>
        <taxon>Pezizomycotina</taxon>
        <taxon>Sordariomycetes</taxon>
        <taxon>Hypocreomycetidae</taxon>
        <taxon>Glomerellales</taxon>
        <taxon>Glomerellaceae</taxon>
        <taxon>Colletotrichum</taxon>
        <taxon>Colletotrichum spaethianum species complex</taxon>
    </lineage>
</organism>
<name>A0A167B048_COLIC</name>
<evidence type="ECO:0000256" key="1">
    <source>
        <dbReference type="SAM" id="SignalP"/>
    </source>
</evidence>
<keyword evidence="1" id="KW-0732">Signal</keyword>
<keyword evidence="3" id="KW-1185">Reference proteome</keyword>
<reference evidence="2 3" key="1">
    <citation type="submission" date="2015-06" db="EMBL/GenBank/DDBJ databases">
        <title>Survival trade-offs in plant roots during colonization by closely related pathogenic and mutualistic fungi.</title>
        <authorList>
            <person name="Hacquard S."/>
            <person name="Kracher B."/>
            <person name="Hiruma K."/>
            <person name="Weinman A."/>
            <person name="Muench P."/>
            <person name="Garrido Oter R."/>
            <person name="Ver Loren van Themaat E."/>
            <person name="Dallerey J.-F."/>
            <person name="Damm U."/>
            <person name="Henrissat B."/>
            <person name="Lespinet O."/>
            <person name="Thon M."/>
            <person name="Kemen E."/>
            <person name="McHardy A.C."/>
            <person name="Schulze-Lefert P."/>
            <person name="O'Connell R.J."/>
        </authorList>
    </citation>
    <scope>NUCLEOTIDE SEQUENCE [LARGE SCALE GENOMIC DNA]</scope>
    <source>
        <strain evidence="2 3">MAFF 238704</strain>
    </source>
</reference>
<proteinExistence type="predicted"/>
<gene>
    <name evidence="2" type="ORF">CI238_11349</name>
</gene>
<feature type="chain" id="PRO_5007883960" evidence="1">
    <location>
        <begin position="24"/>
        <end position="67"/>
    </location>
</feature>
<dbReference type="Proteomes" id="UP000076584">
    <property type="component" value="Unassembled WGS sequence"/>
</dbReference>
<comment type="caution">
    <text evidence="2">The sequence shown here is derived from an EMBL/GenBank/DDBJ whole genome shotgun (WGS) entry which is preliminary data.</text>
</comment>
<dbReference type="EMBL" id="LFIW01001818">
    <property type="protein sequence ID" value="KZL80733.1"/>
    <property type="molecule type" value="Genomic_DNA"/>
</dbReference>
<dbReference type="AlphaFoldDB" id="A0A167B048"/>
<protein>
    <submittedName>
        <fullName evidence="2">Uncharacterized protein</fullName>
    </submittedName>
</protein>
<evidence type="ECO:0000313" key="2">
    <source>
        <dbReference type="EMBL" id="KZL80733.1"/>
    </source>
</evidence>
<feature type="signal peptide" evidence="1">
    <location>
        <begin position="1"/>
        <end position="23"/>
    </location>
</feature>
<evidence type="ECO:0000313" key="3">
    <source>
        <dbReference type="Proteomes" id="UP000076584"/>
    </source>
</evidence>
<sequence>MKKSVASILLFVVAAITADPQEATKVVRDSPNPVLAARAVCCSESFPDKKCVCSANSREDCAKGICN</sequence>